<dbReference type="KEGG" id="gma:AciX8_1874"/>
<dbReference type="PANTHER" id="PTHR45947:SF3">
    <property type="entry name" value="SULFOQUINOVOSYL TRANSFERASE SQD2"/>
    <property type="match status" value="1"/>
</dbReference>
<dbReference type="eggNOG" id="COG0438">
    <property type="taxonomic scope" value="Bacteria"/>
</dbReference>
<accession>G8NS02</accession>
<dbReference type="AlphaFoldDB" id="G8NS02"/>
<dbReference type="Pfam" id="PF13579">
    <property type="entry name" value="Glyco_trans_4_4"/>
    <property type="match status" value="1"/>
</dbReference>
<name>G8NS02_GRAMM</name>
<dbReference type="HOGENOM" id="CLU_009583_2_1_0"/>
<dbReference type="InterPro" id="IPR050194">
    <property type="entry name" value="Glycosyltransferase_grp1"/>
</dbReference>
<dbReference type="GO" id="GO:0016757">
    <property type="term" value="F:glycosyltransferase activity"/>
    <property type="evidence" value="ECO:0007669"/>
    <property type="project" value="InterPro"/>
</dbReference>
<dbReference type="Pfam" id="PF00534">
    <property type="entry name" value="Glycos_transf_1"/>
    <property type="match status" value="1"/>
</dbReference>
<dbReference type="InterPro" id="IPR001296">
    <property type="entry name" value="Glyco_trans_1"/>
</dbReference>
<dbReference type="Proteomes" id="UP000007113">
    <property type="component" value="Chromosome"/>
</dbReference>
<protein>
    <submittedName>
        <fullName evidence="3">Glycosyl transferase group 1</fullName>
    </submittedName>
</protein>
<gene>
    <name evidence="3" type="ordered locus">AciX8_1874</name>
</gene>
<evidence type="ECO:0000313" key="3">
    <source>
        <dbReference type="EMBL" id="AEU36210.1"/>
    </source>
</evidence>
<evidence type="ECO:0000259" key="1">
    <source>
        <dbReference type="Pfam" id="PF00534"/>
    </source>
</evidence>
<organism evidence="3 4">
    <name type="scientific">Granulicella mallensis (strain ATCC BAA-1857 / DSM 23137 / MP5ACTX8)</name>
    <dbReference type="NCBI Taxonomy" id="682795"/>
    <lineage>
        <taxon>Bacteria</taxon>
        <taxon>Pseudomonadati</taxon>
        <taxon>Acidobacteriota</taxon>
        <taxon>Terriglobia</taxon>
        <taxon>Terriglobales</taxon>
        <taxon>Acidobacteriaceae</taxon>
        <taxon>Granulicella</taxon>
    </lineage>
</organism>
<dbReference type="Gene3D" id="3.40.50.2000">
    <property type="entry name" value="Glycogen Phosphorylase B"/>
    <property type="match status" value="2"/>
</dbReference>
<proteinExistence type="predicted"/>
<dbReference type="STRING" id="682795.AciX8_1874"/>
<dbReference type="InterPro" id="IPR028098">
    <property type="entry name" value="Glyco_trans_4-like_N"/>
</dbReference>
<sequence length="408" mass="45254">MPPPFALQPAATLSSSGFFKSMRILHIIGSISPEAGGTTEAVRMLIRYTPPGYTNEIATLDEPTAPYLGALSVPVHALGTGGWYSAKLVSWLKANRDRFDGVMVHGLWGYNSVAARRAFSGHKPYVVFAHGMLDPYFKRAFPAKHLKKWVYWLFVEFWVLRSAFRVLFTTAVERDLARQSFWLSQWKPMVVALGAEPPPYAPGSSLPAFFEICPEVKGHRFLLFLGRIDRKKGCDLLIDAFAALRDRDPDLHLVMAGPDASNWGLDLQAAAARGGIADRVHWPGMLTGEAKWGALEGCEAFILPSHQENFGIAVAEALACGRPVLLSNQINIAPDVAADGCALVEPDTPEGTQNLLTRWFELSPPEREAMSTQASRTFAGRYDMRRNAEIILRVFEQSPQSQDRRENR</sequence>
<evidence type="ECO:0000259" key="2">
    <source>
        <dbReference type="Pfam" id="PF13579"/>
    </source>
</evidence>
<feature type="domain" description="Glycosyltransferase subfamily 4-like N-terminal" evidence="2">
    <location>
        <begin position="39"/>
        <end position="191"/>
    </location>
</feature>
<keyword evidence="3" id="KW-0808">Transferase</keyword>
<feature type="domain" description="Glycosyl transferase family 1" evidence="1">
    <location>
        <begin position="215"/>
        <end position="374"/>
    </location>
</feature>
<evidence type="ECO:0000313" key="4">
    <source>
        <dbReference type="Proteomes" id="UP000007113"/>
    </source>
</evidence>
<keyword evidence="4" id="KW-1185">Reference proteome</keyword>
<dbReference type="SUPFAM" id="SSF53756">
    <property type="entry name" value="UDP-Glycosyltransferase/glycogen phosphorylase"/>
    <property type="match status" value="1"/>
</dbReference>
<dbReference type="EMBL" id="CP003130">
    <property type="protein sequence ID" value="AEU36210.1"/>
    <property type="molecule type" value="Genomic_DNA"/>
</dbReference>
<reference evidence="3 4" key="1">
    <citation type="submission" date="2011-11" db="EMBL/GenBank/DDBJ databases">
        <title>Complete sequence of Granulicella mallensis MP5ACTX8.</title>
        <authorList>
            <consortium name="US DOE Joint Genome Institute"/>
            <person name="Lucas S."/>
            <person name="Copeland A."/>
            <person name="Lapidus A."/>
            <person name="Cheng J.-F."/>
            <person name="Goodwin L."/>
            <person name="Pitluck S."/>
            <person name="Peters L."/>
            <person name="Lu M."/>
            <person name="Detter J.C."/>
            <person name="Han C."/>
            <person name="Tapia R."/>
            <person name="Land M."/>
            <person name="Hauser L."/>
            <person name="Kyrpides N."/>
            <person name="Ivanova N."/>
            <person name="Mikhailova N."/>
            <person name="Pagani I."/>
            <person name="Rawat S."/>
            <person name="Mannisto M."/>
            <person name="Haggblom M."/>
            <person name="Woyke T."/>
        </authorList>
    </citation>
    <scope>NUCLEOTIDE SEQUENCE [LARGE SCALE GENOMIC DNA]</scope>
    <source>
        <strain evidence="4">ATCC BAA-1857 / DSM 23137 / MP5ACTX8</strain>
    </source>
</reference>
<dbReference type="PANTHER" id="PTHR45947">
    <property type="entry name" value="SULFOQUINOVOSYL TRANSFERASE SQD2"/>
    <property type="match status" value="1"/>
</dbReference>